<evidence type="ECO:0000256" key="1">
    <source>
        <dbReference type="SAM" id="MobiDB-lite"/>
    </source>
</evidence>
<evidence type="ECO:0000313" key="3">
    <source>
        <dbReference type="Proteomes" id="UP000062788"/>
    </source>
</evidence>
<organism evidence="2 3">
    <name type="scientific">Burkholderia singularis</name>
    <dbReference type="NCBI Taxonomy" id="1503053"/>
    <lineage>
        <taxon>Bacteria</taxon>
        <taxon>Pseudomonadati</taxon>
        <taxon>Pseudomonadota</taxon>
        <taxon>Betaproteobacteria</taxon>
        <taxon>Burkholderiales</taxon>
        <taxon>Burkholderiaceae</taxon>
        <taxon>Burkholderia</taxon>
        <taxon>pseudomallei group</taxon>
    </lineage>
</organism>
<dbReference type="AlphaFoldDB" id="A0A124P872"/>
<protein>
    <submittedName>
        <fullName evidence="2">Uncharacterized protein</fullName>
    </submittedName>
</protein>
<dbReference type="EMBL" id="LOWA01000054">
    <property type="protein sequence ID" value="KVE24472.1"/>
    <property type="molecule type" value="Genomic_DNA"/>
</dbReference>
<reference evidence="2 3" key="1">
    <citation type="submission" date="2015-11" db="EMBL/GenBank/DDBJ databases">
        <title>Expanding the genomic diversity of Burkholderia species for the development of highly accurate diagnostics.</title>
        <authorList>
            <person name="Sahl J."/>
            <person name="Keim P."/>
            <person name="Wagner D."/>
        </authorList>
    </citation>
    <scope>NUCLEOTIDE SEQUENCE [LARGE SCALE GENOMIC DNA]</scope>
    <source>
        <strain evidence="2 3">TSV85</strain>
    </source>
</reference>
<comment type="caution">
    <text evidence="2">The sequence shown here is derived from an EMBL/GenBank/DDBJ whole genome shotgun (WGS) entry which is preliminary data.</text>
</comment>
<sequence length="506" mass="53862">MLVVAIGPATTCAQANAQPDPCLYGFEWLHKVRFPLQPDPHAAYSYIAPKLPIDGTPVGFLVEGDYPYAAWFSWTMYGARAQAVSVMKDKATVPDPGSVNPFIIGNRVMEPKRHYRMLLLPNGATVGSSLADIPNKLTIPTDVATSLLAYRVYQAFPGYNLGGSGGKTQTPFPAIYAVNYKTGEKLSCSAYNAIPASVGHLPTDTPPLENLYGTNPPPDARKSADRSAHVIAMPQTQSPIPPKWQYAPVIDPTLVTFTRPPLLPGADVSSIPPPDQCAGYLGAGLNPNKIAIIRIPQVPTVFDTLVLNGQTVFPNTQGAYYSLVMYGASVGTYAPGEPITTALADSELKPDATGGSTIVVWPRDLPNTERAELFAYARAQGWALLRNGKAGALTSANILIRLKGASDSYYGAYTPLPGVRTGVPCYFNDKPNGTLWSALEGASDPMTYVASFQNLGNAAPQGVECTSTADVLNGACLGRLQDYIHRTGGKYSNPGSQPPPSIASQK</sequence>
<keyword evidence="3" id="KW-1185">Reference proteome</keyword>
<gene>
    <name evidence="2" type="ORF">WS67_20400</name>
</gene>
<accession>A0A124P872</accession>
<feature type="compositionally biased region" description="Pro residues" evidence="1">
    <location>
        <begin position="496"/>
        <end position="506"/>
    </location>
</feature>
<feature type="region of interest" description="Disordered" evidence="1">
    <location>
        <begin position="487"/>
        <end position="506"/>
    </location>
</feature>
<proteinExistence type="predicted"/>
<name>A0A124P872_9BURK</name>
<evidence type="ECO:0000313" key="2">
    <source>
        <dbReference type="EMBL" id="KVE24472.1"/>
    </source>
</evidence>
<dbReference type="Proteomes" id="UP000062788">
    <property type="component" value="Unassembled WGS sequence"/>
</dbReference>